<organism evidence="10 11">
    <name type="scientific">Favolaschia claudopus</name>
    <dbReference type="NCBI Taxonomy" id="2862362"/>
    <lineage>
        <taxon>Eukaryota</taxon>
        <taxon>Fungi</taxon>
        <taxon>Dikarya</taxon>
        <taxon>Basidiomycota</taxon>
        <taxon>Agaricomycotina</taxon>
        <taxon>Agaricomycetes</taxon>
        <taxon>Agaricomycetidae</taxon>
        <taxon>Agaricales</taxon>
        <taxon>Marasmiineae</taxon>
        <taxon>Mycenaceae</taxon>
        <taxon>Favolaschia</taxon>
    </lineage>
</organism>
<reference evidence="10 11" key="1">
    <citation type="journal article" date="2024" name="J Genomics">
        <title>Draft genome sequencing and assembly of Favolaschia claudopus CIRM-BRFM 2984 isolated from oak limbs.</title>
        <authorList>
            <person name="Navarro D."/>
            <person name="Drula E."/>
            <person name="Chaduli D."/>
            <person name="Cazenave R."/>
            <person name="Ahrendt S."/>
            <person name="Wang J."/>
            <person name="Lipzen A."/>
            <person name="Daum C."/>
            <person name="Barry K."/>
            <person name="Grigoriev I.V."/>
            <person name="Favel A."/>
            <person name="Rosso M.N."/>
            <person name="Martin F."/>
        </authorList>
    </citation>
    <scope>NUCLEOTIDE SEQUENCE [LARGE SCALE GENOMIC DNA]</scope>
    <source>
        <strain evidence="10 11">CIRM-BRFM 2984</strain>
    </source>
</reference>
<feature type="domain" description="Glycoside hydrolase family 20 catalytic" evidence="8">
    <location>
        <begin position="179"/>
        <end position="508"/>
    </location>
</feature>
<evidence type="ECO:0000256" key="6">
    <source>
        <dbReference type="PIRSR" id="PIRSR625705-1"/>
    </source>
</evidence>
<comment type="caution">
    <text evidence="10">The sequence shown here is derived from an EMBL/GenBank/DDBJ whole genome shotgun (WGS) entry which is preliminary data.</text>
</comment>
<protein>
    <recommendedName>
        <fullName evidence="3">beta-N-acetylhexosaminidase</fullName>
        <ecNumber evidence="3">3.2.1.52</ecNumber>
    </recommendedName>
</protein>
<dbReference type="Pfam" id="PF00728">
    <property type="entry name" value="Glyco_hydro_20"/>
    <property type="match status" value="1"/>
</dbReference>
<dbReference type="PANTHER" id="PTHR43678:SF1">
    <property type="entry name" value="BETA-N-ACETYLHEXOSAMINIDASE"/>
    <property type="match status" value="1"/>
</dbReference>
<dbReference type="Gene3D" id="3.30.379.10">
    <property type="entry name" value="Chitobiase/beta-hexosaminidase domain 2-like"/>
    <property type="match status" value="1"/>
</dbReference>
<dbReference type="InterPro" id="IPR015882">
    <property type="entry name" value="HEX_bac_N"/>
</dbReference>
<dbReference type="SUPFAM" id="SSF51445">
    <property type="entry name" value="(Trans)glycosidases"/>
    <property type="match status" value="1"/>
</dbReference>
<name>A0AAW0B137_9AGAR</name>
<dbReference type="Pfam" id="PF02838">
    <property type="entry name" value="Glyco_hydro_20b"/>
    <property type="match status" value="1"/>
</dbReference>
<dbReference type="SUPFAM" id="SSF55545">
    <property type="entry name" value="beta-N-acetylhexosaminidase-like domain"/>
    <property type="match status" value="1"/>
</dbReference>
<dbReference type="PANTHER" id="PTHR43678">
    <property type="entry name" value="PUTATIVE (AFU_ORTHOLOGUE AFUA_2G00640)-RELATED"/>
    <property type="match status" value="1"/>
</dbReference>
<dbReference type="InterPro" id="IPR017853">
    <property type="entry name" value="GH"/>
</dbReference>
<feature type="domain" description="Beta-hexosaminidase bacterial type N-terminal" evidence="9">
    <location>
        <begin position="28"/>
        <end position="155"/>
    </location>
</feature>
<evidence type="ECO:0000259" key="8">
    <source>
        <dbReference type="Pfam" id="PF00728"/>
    </source>
</evidence>
<evidence type="ECO:0000256" key="5">
    <source>
        <dbReference type="ARBA" id="ARBA00023295"/>
    </source>
</evidence>
<dbReference type="PRINTS" id="PR00738">
    <property type="entry name" value="GLHYDRLASE20"/>
</dbReference>
<evidence type="ECO:0000256" key="3">
    <source>
        <dbReference type="ARBA" id="ARBA00012663"/>
    </source>
</evidence>
<evidence type="ECO:0000313" key="10">
    <source>
        <dbReference type="EMBL" id="KAK7019054.1"/>
    </source>
</evidence>
<feature type="chain" id="PRO_5043732124" description="beta-N-acetylhexosaminidase" evidence="7">
    <location>
        <begin position="26"/>
        <end position="711"/>
    </location>
</feature>
<comment type="similarity">
    <text evidence="2">Belongs to the glycosyl hydrolase 20 family.</text>
</comment>
<comment type="catalytic activity">
    <reaction evidence="1">
        <text>Hydrolysis of terminal non-reducing N-acetyl-D-hexosamine residues in N-acetyl-beta-D-hexosaminides.</text>
        <dbReference type="EC" id="3.2.1.52"/>
    </reaction>
</comment>
<evidence type="ECO:0000256" key="4">
    <source>
        <dbReference type="ARBA" id="ARBA00022801"/>
    </source>
</evidence>
<dbReference type="GO" id="GO:0005975">
    <property type="term" value="P:carbohydrate metabolic process"/>
    <property type="evidence" value="ECO:0007669"/>
    <property type="project" value="InterPro"/>
</dbReference>
<dbReference type="EMBL" id="JAWWNJ010000045">
    <property type="protein sequence ID" value="KAK7019054.1"/>
    <property type="molecule type" value="Genomic_DNA"/>
</dbReference>
<dbReference type="EC" id="3.2.1.52" evidence="3"/>
<dbReference type="InterPro" id="IPR025705">
    <property type="entry name" value="Beta_hexosaminidase_sua/sub"/>
</dbReference>
<evidence type="ECO:0000313" key="11">
    <source>
        <dbReference type="Proteomes" id="UP001362999"/>
    </source>
</evidence>
<keyword evidence="11" id="KW-1185">Reference proteome</keyword>
<dbReference type="InterPro" id="IPR052764">
    <property type="entry name" value="GH20_Enzymes"/>
</dbReference>
<keyword evidence="7" id="KW-0732">Signal</keyword>
<accession>A0AAW0B137</accession>
<dbReference type="InterPro" id="IPR015883">
    <property type="entry name" value="Glyco_hydro_20_cat"/>
</dbReference>
<dbReference type="AlphaFoldDB" id="A0AAW0B137"/>
<dbReference type="Proteomes" id="UP001362999">
    <property type="component" value="Unassembled WGS sequence"/>
</dbReference>
<dbReference type="Gene3D" id="3.20.20.80">
    <property type="entry name" value="Glycosidases"/>
    <property type="match status" value="1"/>
</dbReference>
<keyword evidence="4 10" id="KW-0378">Hydrolase</keyword>
<dbReference type="GO" id="GO:0004563">
    <property type="term" value="F:beta-N-acetylhexosaminidase activity"/>
    <property type="evidence" value="ECO:0007669"/>
    <property type="project" value="UniProtKB-EC"/>
</dbReference>
<gene>
    <name evidence="10" type="ORF">R3P38DRAFT_2980383</name>
</gene>
<proteinExistence type="inferred from homology"/>
<evidence type="ECO:0000256" key="1">
    <source>
        <dbReference type="ARBA" id="ARBA00001231"/>
    </source>
</evidence>
<sequence>MKPTTVCMRIPAFVLFVAVLSVSAAFQPLIPSVASFTASDEQQPFILSPSTQIIVDSTFHASGSPSLESFAQTFRDDLVSITGFTTLSSVQVGSLSASLPSVIFLTLGATNHTYLSGVPTEEGYDFEISSQSYVIKGSGSLGAWWGTRTLLQQVALTAGSPNGISLAAGFGSDTPGWEVRGFMLDAGRHWYQPSFLADLCIYASFFKLQTFHLHASDNLWNQNIIPGPDWRRLYSAFRFRPSPGSPITELAPLLNETWSKDEFLALQNTCSAHGVTIVPEIDTPGHSLAISRWKPELSISGSPDHLNLSHPDTLPTIKAIWDEVLPWITANEVSIGADEYDPALADDYISFVNEMASYISSQTNNTKTIRVWGTNEPSTRLSIDTNVTIQHWDFPGDSIPVQLMSKGYRVINSEQGFLYLDGKTSDDGQFPWELVGDLMWSGAPGGGGWAPNVFSRTDGSNNTEPGNPLLRGAIMAIWNDWGNNATTPLEIYYQLARSFAVFAEKTWAGSGIRSTELSRDQFDSIYDTLNAAAPGQNLNRAVSAQPNNVVFQYVNVTQPITTSFESVGPPYTLTFTVKPSASPKKSQISVPLFDGSSILAPYDGGVIFAGVDSKLHMTQSQTLAFEDTTTHLLYPLPYTFLTDVPTRVEIHATQRYTYALIGGKTYWWTTELDIWGYYMKSANMSFAAPAGVVGGFGFEGELRDVELLVGA</sequence>
<evidence type="ECO:0000256" key="2">
    <source>
        <dbReference type="ARBA" id="ARBA00006285"/>
    </source>
</evidence>
<evidence type="ECO:0000256" key="7">
    <source>
        <dbReference type="SAM" id="SignalP"/>
    </source>
</evidence>
<keyword evidence="5" id="KW-0326">Glycosidase</keyword>
<dbReference type="CDD" id="cd06564">
    <property type="entry name" value="GH20_DspB_LnbB-like"/>
    <property type="match status" value="1"/>
</dbReference>
<feature type="active site" description="Proton donor" evidence="6">
    <location>
        <position position="339"/>
    </location>
</feature>
<dbReference type="InterPro" id="IPR029018">
    <property type="entry name" value="Hex-like_dom2"/>
</dbReference>
<feature type="signal peptide" evidence="7">
    <location>
        <begin position="1"/>
        <end position="25"/>
    </location>
</feature>
<evidence type="ECO:0000259" key="9">
    <source>
        <dbReference type="Pfam" id="PF02838"/>
    </source>
</evidence>